<evidence type="ECO:0000256" key="12">
    <source>
        <dbReference type="ARBA" id="ARBA00023136"/>
    </source>
</evidence>
<dbReference type="SUPFAM" id="SSF56784">
    <property type="entry name" value="HAD-like"/>
    <property type="match status" value="1"/>
</dbReference>
<evidence type="ECO:0000256" key="3">
    <source>
        <dbReference type="ARBA" id="ARBA00022448"/>
    </source>
</evidence>
<dbReference type="Gene3D" id="2.70.150.10">
    <property type="entry name" value="Calcium-transporting ATPase, cytoplasmic transduction domain A"/>
    <property type="match status" value="1"/>
</dbReference>
<dbReference type="CDD" id="cd00371">
    <property type="entry name" value="HMA"/>
    <property type="match status" value="1"/>
</dbReference>
<dbReference type="GO" id="GO:0019829">
    <property type="term" value="F:ATPase-coupled monoatomic cation transmembrane transporter activity"/>
    <property type="evidence" value="ECO:0007669"/>
    <property type="project" value="InterPro"/>
</dbReference>
<evidence type="ECO:0000256" key="8">
    <source>
        <dbReference type="ARBA" id="ARBA00022741"/>
    </source>
</evidence>
<dbReference type="Gene3D" id="3.40.1110.10">
    <property type="entry name" value="Calcium-transporting ATPase, cytoplasmic domain N"/>
    <property type="match status" value="1"/>
</dbReference>
<evidence type="ECO:0000256" key="9">
    <source>
        <dbReference type="ARBA" id="ARBA00022840"/>
    </source>
</evidence>
<dbReference type="Proteomes" id="UP000569951">
    <property type="component" value="Unassembled WGS sequence"/>
</dbReference>
<feature type="domain" description="HMA" evidence="14">
    <location>
        <begin position="7"/>
        <end position="73"/>
    </location>
</feature>
<dbReference type="Gene3D" id="3.30.70.100">
    <property type="match status" value="1"/>
</dbReference>
<dbReference type="FunFam" id="3.30.70.100:FF:000001">
    <property type="entry name" value="ATPase copper transporting beta"/>
    <property type="match status" value="1"/>
</dbReference>
<feature type="transmembrane region" description="Helical" evidence="13">
    <location>
        <begin position="125"/>
        <end position="147"/>
    </location>
</feature>
<dbReference type="FunFam" id="2.70.150.10:FF:000002">
    <property type="entry name" value="Copper-transporting ATPase 1, putative"/>
    <property type="match status" value="1"/>
</dbReference>
<keyword evidence="7 13" id="KW-0479">Metal-binding</keyword>
<evidence type="ECO:0000256" key="7">
    <source>
        <dbReference type="ARBA" id="ARBA00022723"/>
    </source>
</evidence>
<dbReference type="InterPro" id="IPR027256">
    <property type="entry name" value="P-typ_ATPase_IB"/>
</dbReference>
<evidence type="ECO:0000256" key="11">
    <source>
        <dbReference type="ARBA" id="ARBA00022989"/>
    </source>
</evidence>
<feature type="transmembrane region" description="Helical" evidence="13">
    <location>
        <begin position="649"/>
        <end position="672"/>
    </location>
</feature>
<dbReference type="Gene3D" id="3.40.50.1000">
    <property type="entry name" value="HAD superfamily/HAD-like"/>
    <property type="match status" value="1"/>
</dbReference>
<dbReference type="InterPro" id="IPR036412">
    <property type="entry name" value="HAD-like_sf"/>
</dbReference>
<dbReference type="PROSITE" id="PS00154">
    <property type="entry name" value="ATPASE_E1_E2"/>
    <property type="match status" value="1"/>
</dbReference>
<dbReference type="InterPro" id="IPR036163">
    <property type="entry name" value="HMA_dom_sf"/>
</dbReference>
<dbReference type="NCBIfam" id="TIGR01525">
    <property type="entry name" value="ATPase-IB_hvy"/>
    <property type="match status" value="1"/>
</dbReference>
<dbReference type="InterPro" id="IPR018303">
    <property type="entry name" value="ATPase_P-typ_P_site"/>
</dbReference>
<dbReference type="SUPFAM" id="SSF55008">
    <property type="entry name" value="HMA, heavy metal-associated domain"/>
    <property type="match status" value="1"/>
</dbReference>
<dbReference type="PRINTS" id="PR00941">
    <property type="entry name" value="CDATPASE"/>
</dbReference>
<accession>A0A841I3E4</accession>
<evidence type="ECO:0000256" key="5">
    <source>
        <dbReference type="ARBA" id="ARBA00022553"/>
    </source>
</evidence>
<dbReference type="Pfam" id="PF00122">
    <property type="entry name" value="E1-E2_ATPase"/>
    <property type="match status" value="1"/>
</dbReference>
<dbReference type="Pfam" id="PF00403">
    <property type="entry name" value="HMA"/>
    <property type="match status" value="1"/>
</dbReference>
<dbReference type="Pfam" id="PF00702">
    <property type="entry name" value="Hydrolase"/>
    <property type="match status" value="1"/>
</dbReference>
<dbReference type="NCBIfam" id="TIGR01512">
    <property type="entry name" value="ATPase-IB2_Cd"/>
    <property type="match status" value="1"/>
</dbReference>
<feature type="transmembrane region" description="Helical" evidence="13">
    <location>
        <begin position="91"/>
        <end position="113"/>
    </location>
</feature>
<dbReference type="InterPro" id="IPR044492">
    <property type="entry name" value="P_typ_ATPase_HD_dom"/>
</dbReference>
<keyword evidence="3" id="KW-0813">Transport</keyword>
<organism evidence="15 16">
    <name type="scientific">Deinobacterium chartae</name>
    <dbReference type="NCBI Taxonomy" id="521158"/>
    <lineage>
        <taxon>Bacteria</taxon>
        <taxon>Thermotogati</taxon>
        <taxon>Deinococcota</taxon>
        <taxon>Deinococci</taxon>
        <taxon>Deinococcales</taxon>
        <taxon>Deinococcaceae</taxon>
        <taxon>Deinobacterium</taxon>
    </lineage>
</organism>
<keyword evidence="5" id="KW-0597">Phosphoprotein</keyword>
<evidence type="ECO:0000313" key="16">
    <source>
        <dbReference type="Proteomes" id="UP000569951"/>
    </source>
</evidence>
<feature type="transmembrane region" description="Helical" evidence="13">
    <location>
        <begin position="159"/>
        <end position="180"/>
    </location>
</feature>
<dbReference type="NCBIfam" id="TIGR01511">
    <property type="entry name" value="ATPase-IB1_Cu"/>
    <property type="match status" value="1"/>
</dbReference>
<dbReference type="PROSITE" id="PS01229">
    <property type="entry name" value="COF_2"/>
    <property type="match status" value="1"/>
</dbReference>
<feature type="transmembrane region" description="Helical" evidence="13">
    <location>
        <begin position="320"/>
        <end position="338"/>
    </location>
</feature>
<dbReference type="RefSeq" id="WP_183987639.1">
    <property type="nucleotide sequence ID" value="NZ_JACHHG010000008.1"/>
</dbReference>
<evidence type="ECO:0000256" key="2">
    <source>
        <dbReference type="ARBA" id="ARBA00006024"/>
    </source>
</evidence>
<evidence type="ECO:0000256" key="4">
    <source>
        <dbReference type="ARBA" id="ARBA00022475"/>
    </source>
</evidence>
<dbReference type="GO" id="GO:0046872">
    <property type="term" value="F:metal ion binding"/>
    <property type="evidence" value="ECO:0007669"/>
    <property type="project" value="UniProtKB-KW"/>
</dbReference>
<dbReference type="SFLD" id="SFLDF00027">
    <property type="entry name" value="p-type_atpase"/>
    <property type="match status" value="1"/>
</dbReference>
<keyword evidence="10" id="KW-1278">Translocase</keyword>
<feature type="transmembrane region" description="Helical" evidence="13">
    <location>
        <begin position="344"/>
        <end position="373"/>
    </location>
</feature>
<keyword evidence="16" id="KW-1185">Reference proteome</keyword>
<dbReference type="InterPro" id="IPR023299">
    <property type="entry name" value="ATPase_P-typ_cyto_dom_N"/>
</dbReference>
<dbReference type="InterPro" id="IPR008250">
    <property type="entry name" value="ATPase_P-typ_transduc_dom_A_sf"/>
</dbReference>
<keyword evidence="8 13" id="KW-0547">Nucleotide-binding</keyword>
<dbReference type="SFLD" id="SFLDG00002">
    <property type="entry name" value="C1.7:_P-type_atpase_like"/>
    <property type="match status" value="1"/>
</dbReference>
<dbReference type="GO" id="GO:0005524">
    <property type="term" value="F:ATP binding"/>
    <property type="evidence" value="ECO:0007669"/>
    <property type="project" value="UniProtKB-UniRule"/>
</dbReference>
<dbReference type="NCBIfam" id="TIGR01494">
    <property type="entry name" value="ATPase_P-type"/>
    <property type="match status" value="2"/>
</dbReference>
<sequence length="695" mass="73330">MTRPAPTTLEVPVQGMDCANCARHVQEAIGSLPGVQSVEVLLGAERAVVQLDPARTDLAAIRRAVQGAGYIVPADTDTASATDPARLSHSLLGFLGLLLGLIVLVIVAGEWLGLLDALTGRIPTWASLALTLIIAYPILISVARAALRRRITSHTLMTVGLIAAALVGEWATAMVVAFFMRLGDLTEKFTAERSRRALRDLAALAPRLARLEQDGQELEVGVERLRPGSTVVVRPGERIPADGEVLSGQATVNQASITGESMPVEVGPGSRVFAATLAELGSLRVRVERIGDETAFGRAVRLVAEAEANRGPVQSLADRFSALYLPVVGAVALLTYLLSGNALATTAVLVVACSCSFALATPVAMLASIGAAARRGLLIKGGRYLEALPRTDVLLIDKTGTLTRGRPEITDVLPLGERTENELLALAAAAEHDSEHPLATAVRRAARARGLEVARPESFRALPGQGVTATVAGHRVEVGRLPEHAPLEDHPQVRALREAGRTALLIRIDGTAAGVLGALDTLRPGVAEAITELRRLGVRHLEVLTGDHPAAARALAEPLGLAYRANLLPEDKIAVVREYQRQGRRVAMLGDGVNDAPALAQADVGLAMASGADIASEAAHIALLREDWQLVPEAWRIARRTLGVVRFNLGFTAVYNVAGLALAAFGFLPPLLAAALQSLPDLGILANSSRLIRER</sequence>
<evidence type="ECO:0000256" key="6">
    <source>
        <dbReference type="ARBA" id="ARBA00022692"/>
    </source>
</evidence>
<comment type="similarity">
    <text evidence="2 13">Belongs to the cation transport ATPase (P-type) (TC 3.A.3) family. Type IB subfamily.</text>
</comment>
<keyword evidence="4 13" id="KW-1003">Cell membrane</keyword>
<evidence type="ECO:0000256" key="13">
    <source>
        <dbReference type="RuleBase" id="RU362081"/>
    </source>
</evidence>
<dbReference type="AlphaFoldDB" id="A0A841I3E4"/>
<dbReference type="SUPFAM" id="SSF81653">
    <property type="entry name" value="Calcium ATPase, transduction domain A"/>
    <property type="match status" value="1"/>
</dbReference>
<keyword evidence="11 13" id="KW-1133">Transmembrane helix</keyword>
<dbReference type="PROSITE" id="PS50846">
    <property type="entry name" value="HMA_2"/>
    <property type="match status" value="1"/>
</dbReference>
<comment type="caution">
    <text evidence="15">The sequence shown here is derived from an EMBL/GenBank/DDBJ whole genome shotgun (WGS) entry which is preliminary data.</text>
</comment>
<evidence type="ECO:0000256" key="1">
    <source>
        <dbReference type="ARBA" id="ARBA00004651"/>
    </source>
</evidence>
<dbReference type="GO" id="GO:0016887">
    <property type="term" value="F:ATP hydrolysis activity"/>
    <property type="evidence" value="ECO:0007669"/>
    <property type="project" value="InterPro"/>
</dbReference>
<dbReference type="SFLD" id="SFLDS00003">
    <property type="entry name" value="Haloacid_Dehalogenase"/>
    <property type="match status" value="1"/>
</dbReference>
<dbReference type="PRINTS" id="PR00119">
    <property type="entry name" value="CATATPASE"/>
</dbReference>
<dbReference type="PANTHER" id="PTHR48085">
    <property type="entry name" value="CADMIUM/ZINC-TRANSPORTING ATPASE HMA2-RELATED"/>
    <property type="match status" value="1"/>
</dbReference>
<protein>
    <submittedName>
        <fullName evidence="15">Cd2+/Zn2+-exporting ATPase/Cu+-exporting ATPase</fullName>
    </submittedName>
</protein>
<dbReference type="InterPro" id="IPR001757">
    <property type="entry name" value="P_typ_ATPase"/>
</dbReference>
<evidence type="ECO:0000259" key="14">
    <source>
        <dbReference type="PROSITE" id="PS50846"/>
    </source>
</evidence>
<evidence type="ECO:0000313" key="15">
    <source>
        <dbReference type="EMBL" id="MBB6098888.1"/>
    </source>
</evidence>
<reference evidence="15 16" key="1">
    <citation type="submission" date="2020-08" db="EMBL/GenBank/DDBJ databases">
        <title>Genomic Encyclopedia of Type Strains, Phase IV (KMG-IV): sequencing the most valuable type-strain genomes for metagenomic binning, comparative biology and taxonomic classification.</title>
        <authorList>
            <person name="Goeker M."/>
        </authorList>
    </citation>
    <scope>NUCLEOTIDE SEQUENCE [LARGE SCALE GENOMIC DNA]</scope>
    <source>
        <strain evidence="15 16">DSM 21458</strain>
    </source>
</reference>
<dbReference type="GO" id="GO:0005886">
    <property type="term" value="C:plasma membrane"/>
    <property type="evidence" value="ECO:0007669"/>
    <property type="project" value="UniProtKB-SubCell"/>
</dbReference>
<dbReference type="InterPro" id="IPR006121">
    <property type="entry name" value="HMA_dom"/>
</dbReference>
<dbReference type="InterPro" id="IPR059000">
    <property type="entry name" value="ATPase_P-type_domA"/>
</dbReference>
<gene>
    <name evidence="15" type="ORF">HNR42_002323</name>
</gene>
<keyword evidence="9 13" id="KW-0067">ATP-binding</keyword>
<dbReference type="EMBL" id="JACHHG010000008">
    <property type="protein sequence ID" value="MBB6098888.1"/>
    <property type="molecule type" value="Genomic_DNA"/>
</dbReference>
<evidence type="ECO:0000256" key="10">
    <source>
        <dbReference type="ARBA" id="ARBA00022967"/>
    </source>
</evidence>
<dbReference type="InterPro" id="IPR017969">
    <property type="entry name" value="Heavy-metal-associated_CS"/>
</dbReference>
<proteinExistence type="inferred from homology"/>
<dbReference type="PROSITE" id="PS01047">
    <property type="entry name" value="HMA_1"/>
    <property type="match status" value="1"/>
</dbReference>
<keyword evidence="12 13" id="KW-0472">Membrane</keyword>
<comment type="subcellular location">
    <subcellularLocation>
        <location evidence="1">Cell membrane</location>
        <topology evidence="1">Multi-pass membrane protein</topology>
    </subcellularLocation>
</comment>
<dbReference type="InterPro" id="IPR023214">
    <property type="entry name" value="HAD_sf"/>
</dbReference>
<keyword evidence="6 13" id="KW-0812">Transmembrane</keyword>
<dbReference type="PANTHER" id="PTHR48085:SF5">
    <property type="entry name" value="CADMIUM_ZINC-TRANSPORTING ATPASE HMA4-RELATED"/>
    <property type="match status" value="1"/>
</dbReference>
<name>A0A841I3E4_9DEIO</name>
<dbReference type="InterPro" id="IPR051014">
    <property type="entry name" value="Cation_Transport_ATPase_IB"/>
</dbReference>